<feature type="domain" description="Apple" evidence="2">
    <location>
        <begin position="19"/>
        <end position="94"/>
    </location>
</feature>
<keyword evidence="4" id="KW-1185">Reference proteome</keyword>
<feature type="chain" id="PRO_5042283218" evidence="1">
    <location>
        <begin position="20"/>
        <end position="336"/>
    </location>
</feature>
<dbReference type="Proteomes" id="UP001249851">
    <property type="component" value="Unassembled WGS sequence"/>
</dbReference>
<dbReference type="EMBL" id="JARQWQ010000003">
    <property type="protein sequence ID" value="KAK2572758.1"/>
    <property type="molecule type" value="Genomic_DNA"/>
</dbReference>
<dbReference type="Pfam" id="PF00024">
    <property type="entry name" value="PAN_1"/>
    <property type="match status" value="1"/>
</dbReference>
<proteinExistence type="predicted"/>
<dbReference type="InterPro" id="IPR003609">
    <property type="entry name" value="Pan_app"/>
</dbReference>
<reference evidence="3" key="1">
    <citation type="journal article" date="2023" name="G3 (Bethesda)">
        <title>Whole genome assembly and annotation of the endangered Caribbean coral Acropora cervicornis.</title>
        <authorList>
            <person name="Selwyn J.D."/>
            <person name="Vollmer S.V."/>
        </authorList>
    </citation>
    <scope>NUCLEOTIDE SEQUENCE</scope>
    <source>
        <strain evidence="3">K2</strain>
    </source>
</reference>
<feature type="signal peptide" evidence="1">
    <location>
        <begin position="1"/>
        <end position="19"/>
    </location>
</feature>
<dbReference type="AlphaFoldDB" id="A0AAD9R431"/>
<sequence length="336" mass="37716">MRFLLSVSLLFLTIALCNCTTYEGRYLPGNSMRISWDVDWMGCLQICHGEPNCISYNYHKDKKICKINSDGEKEDCGTEKTIVSTGWIYHQMRPTPKERVTKYELGDDPSQAAKSCQEIFNNRSKASSRAYYIKSASKTSLIYCKLIPKNSEEEEPCEWGGWTLAMKLDGRLAHFSYSNVLWSTEKTYNEDTGEDLNQTETKLDVFNKLTLDHGFCVGMKVNGITKWLEIPKKSDGKSALARFVVLGDGHTIKDSGKWTSLINGSFVNETCSHDVTAERGFNLNKYGAKARLGMVTLCNNNAVSIIGFGMSNNTSCGIIDMRSGKSIKAFCFIFVK</sequence>
<keyword evidence="1" id="KW-0732">Signal</keyword>
<protein>
    <submittedName>
        <fullName evidence="3">Skeletal organic matrix protein 5</fullName>
    </submittedName>
</protein>
<gene>
    <name evidence="3" type="ORF">P5673_001739</name>
</gene>
<evidence type="ECO:0000259" key="2">
    <source>
        <dbReference type="PROSITE" id="PS50948"/>
    </source>
</evidence>
<dbReference type="PROSITE" id="PS50948">
    <property type="entry name" value="PAN"/>
    <property type="match status" value="1"/>
</dbReference>
<evidence type="ECO:0000313" key="3">
    <source>
        <dbReference type="EMBL" id="KAK2572758.1"/>
    </source>
</evidence>
<evidence type="ECO:0000313" key="4">
    <source>
        <dbReference type="Proteomes" id="UP001249851"/>
    </source>
</evidence>
<comment type="caution">
    <text evidence="3">The sequence shown here is derived from an EMBL/GenBank/DDBJ whole genome shotgun (WGS) entry which is preliminary data.</text>
</comment>
<reference evidence="3" key="2">
    <citation type="journal article" date="2023" name="Science">
        <title>Genomic signatures of disease resistance in endangered staghorn corals.</title>
        <authorList>
            <person name="Vollmer S.V."/>
            <person name="Selwyn J.D."/>
            <person name="Despard B.A."/>
            <person name="Roesel C.L."/>
        </authorList>
    </citation>
    <scope>NUCLEOTIDE SEQUENCE</scope>
    <source>
        <strain evidence="3">K2</strain>
    </source>
</reference>
<accession>A0AAD9R431</accession>
<organism evidence="3 4">
    <name type="scientific">Acropora cervicornis</name>
    <name type="common">Staghorn coral</name>
    <dbReference type="NCBI Taxonomy" id="6130"/>
    <lineage>
        <taxon>Eukaryota</taxon>
        <taxon>Metazoa</taxon>
        <taxon>Cnidaria</taxon>
        <taxon>Anthozoa</taxon>
        <taxon>Hexacorallia</taxon>
        <taxon>Scleractinia</taxon>
        <taxon>Astrocoeniina</taxon>
        <taxon>Acroporidae</taxon>
        <taxon>Acropora</taxon>
    </lineage>
</organism>
<evidence type="ECO:0000256" key="1">
    <source>
        <dbReference type="SAM" id="SignalP"/>
    </source>
</evidence>
<name>A0AAD9R431_ACRCE</name>